<dbReference type="AlphaFoldDB" id="A0A0C3DU14"/>
<accession>A0A0C3DU14</accession>
<keyword evidence="2" id="KW-1185">Reference proteome</keyword>
<protein>
    <submittedName>
        <fullName evidence="1">Uncharacterized protein</fullName>
    </submittedName>
</protein>
<dbReference type="EMBL" id="KN822073">
    <property type="protein sequence ID" value="KIM59461.1"/>
    <property type="molecule type" value="Genomic_DNA"/>
</dbReference>
<evidence type="ECO:0000313" key="1">
    <source>
        <dbReference type="EMBL" id="KIM59461.1"/>
    </source>
</evidence>
<dbReference type="Proteomes" id="UP000053989">
    <property type="component" value="Unassembled WGS sequence"/>
</dbReference>
<organism evidence="1 2">
    <name type="scientific">Scleroderma citrinum Foug A</name>
    <dbReference type="NCBI Taxonomy" id="1036808"/>
    <lineage>
        <taxon>Eukaryota</taxon>
        <taxon>Fungi</taxon>
        <taxon>Dikarya</taxon>
        <taxon>Basidiomycota</taxon>
        <taxon>Agaricomycotina</taxon>
        <taxon>Agaricomycetes</taxon>
        <taxon>Agaricomycetidae</taxon>
        <taxon>Boletales</taxon>
        <taxon>Sclerodermatineae</taxon>
        <taxon>Sclerodermataceae</taxon>
        <taxon>Scleroderma</taxon>
    </lineage>
</organism>
<dbReference type="STRING" id="1036808.A0A0C3DU14"/>
<dbReference type="Pfam" id="PF18759">
    <property type="entry name" value="Plavaka"/>
    <property type="match status" value="1"/>
</dbReference>
<dbReference type="HOGENOM" id="CLU_006344_7_2_1"/>
<dbReference type="InParanoid" id="A0A0C3DU14"/>
<evidence type="ECO:0000313" key="2">
    <source>
        <dbReference type="Proteomes" id="UP000053989"/>
    </source>
</evidence>
<gene>
    <name evidence="1" type="ORF">SCLCIDRAFT_27289</name>
</gene>
<dbReference type="OrthoDB" id="3199698at2759"/>
<dbReference type="InterPro" id="IPR041078">
    <property type="entry name" value="Plavaka"/>
</dbReference>
<reference evidence="2" key="2">
    <citation type="submission" date="2015-01" db="EMBL/GenBank/DDBJ databases">
        <title>Evolutionary Origins and Diversification of the Mycorrhizal Mutualists.</title>
        <authorList>
            <consortium name="DOE Joint Genome Institute"/>
            <consortium name="Mycorrhizal Genomics Consortium"/>
            <person name="Kohler A."/>
            <person name="Kuo A."/>
            <person name="Nagy L.G."/>
            <person name="Floudas D."/>
            <person name="Copeland A."/>
            <person name="Barry K.W."/>
            <person name="Cichocki N."/>
            <person name="Veneault-Fourrey C."/>
            <person name="LaButti K."/>
            <person name="Lindquist E.A."/>
            <person name="Lipzen A."/>
            <person name="Lundell T."/>
            <person name="Morin E."/>
            <person name="Murat C."/>
            <person name="Riley R."/>
            <person name="Ohm R."/>
            <person name="Sun H."/>
            <person name="Tunlid A."/>
            <person name="Henrissat B."/>
            <person name="Grigoriev I.V."/>
            <person name="Hibbett D.S."/>
            <person name="Martin F."/>
        </authorList>
    </citation>
    <scope>NUCLEOTIDE SEQUENCE [LARGE SCALE GENOMIC DNA]</scope>
    <source>
        <strain evidence="2">Foug A</strain>
    </source>
</reference>
<reference evidence="1 2" key="1">
    <citation type="submission" date="2014-04" db="EMBL/GenBank/DDBJ databases">
        <authorList>
            <consortium name="DOE Joint Genome Institute"/>
            <person name="Kuo A."/>
            <person name="Kohler A."/>
            <person name="Nagy L.G."/>
            <person name="Floudas D."/>
            <person name="Copeland A."/>
            <person name="Barry K.W."/>
            <person name="Cichocki N."/>
            <person name="Veneault-Fourrey C."/>
            <person name="LaButti K."/>
            <person name="Lindquist E.A."/>
            <person name="Lipzen A."/>
            <person name="Lundell T."/>
            <person name="Morin E."/>
            <person name="Murat C."/>
            <person name="Sun H."/>
            <person name="Tunlid A."/>
            <person name="Henrissat B."/>
            <person name="Grigoriev I.V."/>
            <person name="Hibbett D.S."/>
            <person name="Martin F."/>
            <person name="Nordberg H.P."/>
            <person name="Cantor M.N."/>
            <person name="Hua S.X."/>
        </authorList>
    </citation>
    <scope>NUCLEOTIDE SEQUENCE [LARGE SCALE GENOMIC DNA]</scope>
    <source>
        <strain evidence="1 2">Foug A</strain>
    </source>
</reference>
<name>A0A0C3DU14_9AGAM</name>
<proteinExistence type="predicted"/>
<sequence>MASLLIHDCLNSLANIFTARKCDAHGHFLPDDAPPPPHSPKLPDDWSPYHNQLEFELAEFLFTHAEMPVKKIDALLEIWAASMLELGGEPLFSSHSELYHIIDSTCVSNVKWENFTVRYNSGDQDNDAVPWMSDMYNVWYRDPRQVVHNILASPQFTNEMDYIPYREYNTANDQRCWENFMSSGLGKKWY</sequence>